<feature type="transmembrane region" description="Helical" evidence="6">
    <location>
        <begin position="727"/>
        <end position="751"/>
    </location>
</feature>
<feature type="transmembrane region" description="Helical" evidence="6">
    <location>
        <begin position="525"/>
        <end position="546"/>
    </location>
</feature>
<feature type="transmembrane region" description="Helical" evidence="6">
    <location>
        <begin position="824"/>
        <end position="846"/>
    </location>
</feature>
<gene>
    <name evidence="8" type="ORF">FHR32_008178</name>
</gene>
<feature type="domain" description="ABC3 transporter permease C-terminal" evidence="7">
    <location>
        <begin position="731"/>
        <end position="841"/>
    </location>
</feature>
<dbReference type="Pfam" id="PF02687">
    <property type="entry name" value="FtsX"/>
    <property type="match status" value="1"/>
</dbReference>
<feature type="transmembrane region" description="Helical" evidence="6">
    <location>
        <begin position="781"/>
        <end position="804"/>
    </location>
</feature>
<keyword evidence="4 6" id="KW-1133">Transmembrane helix</keyword>
<dbReference type="AlphaFoldDB" id="A0A7W7S599"/>
<dbReference type="GO" id="GO:0005886">
    <property type="term" value="C:plasma membrane"/>
    <property type="evidence" value="ECO:0007669"/>
    <property type="project" value="UniProtKB-SubCell"/>
</dbReference>
<evidence type="ECO:0000256" key="5">
    <source>
        <dbReference type="ARBA" id="ARBA00023136"/>
    </source>
</evidence>
<accession>A0A7W7S599</accession>
<evidence type="ECO:0000256" key="1">
    <source>
        <dbReference type="ARBA" id="ARBA00004651"/>
    </source>
</evidence>
<feature type="transmembrane region" description="Helical" evidence="6">
    <location>
        <begin position="469"/>
        <end position="487"/>
    </location>
</feature>
<protein>
    <submittedName>
        <fullName evidence="8">Putative ABC transport system permease protein</fullName>
    </submittedName>
</protein>
<keyword evidence="2" id="KW-1003">Cell membrane</keyword>
<keyword evidence="3 6" id="KW-0812">Transmembrane</keyword>
<dbReference type="InterPro" id="IPR003838">
    <property type="entry name" value="ABC3_permease_C"/>
</dbReference>
<organism evidence="8 9">
    <name type="scientific">Streptosporangium album</name>
    <dbReference type="NCBI Taxonomy" id="47479"/>
    <lineage>
        <taxon>Bacteria</taxon>
        <taxon>Bacillati</taxon>
        <taxon>Actinomycetota</taxon>
        <taxon>Actinomycetes</taxon>
        <taxon>Streptosporangiales</taxon>
        <taxon>Streptosporangiaceae</taxon>
        <taxon>Streptosporangium</taxon>
    </lineage>
</organism>
<comment type="subcellular location">
    <subcellularLocation>
        <location evidence="1">Cell membrane</location>
        <topology evidence="1">Multi-pass membrane protein</topology>
    </subcellularLocation>
</comment>
<evidence type="ECO:0000256" key="2">
    <source>
        <dbReference type="ARBA" id="ARBA00022475"/>
    </source>
</evidence>
<keyword evidence="5 6" id="KW-0472">Membrane</keyword>
<feature type="transmembrane region" description="Helical" evidence="6">
    <location>
        <begin position="353"/>
        <end position="376"/>
    </location>
</feature>
<dbReference type="EMBL" id="JACHJU010000006">
    <property type="protein sequence ID" value="MBB4943777.1"/>
    <property type="molecule type" value="Genomic_DNA"/>
</dbReference>
<keyword evidence="9" id="KW-1185">Reference proteome</keyword>
<evidence type="ECO:0000313" key="8">
    <source>
        <dbReference type="EMBL" id="MBB4943777.1"/>
    </source>
</evidence>
<evidence type="ECO:0000256" key="3">
    <source>
        <dbReference type="ARBA" id="ARBA00022692"/>
    </source>
</evidence>
<reference evidence="8 9" key="1">
    <citation type="submission" date="2020-08" db="EMBL/GenBank/DDBJ databases">
        <title>Sequencing the genomes of 1000 actinobacteria strains.</title>
        <authorList>
            <person name="Klenk H.-P."/>
        </authorList>
    </citation>
    <scope>NUCLEOTIDE SEQUENCE [LARGE SCALE GENOMIC DNA]</scope>
    <source>
        <strain evidence="8 9">DSM 43023</strain>
    </source>
</reference>
<dbReference type="RefSeq" id="WP_184759702.1">
    <property type="nucleotide sequence ID" value="NZ_BAABEK010000102.1"/>
</dbReference>
<feature type="transmembrane region" description="Helical" evidence="6">
    <location>
        <begin position="388"/>
        <end position="411"/>
    </location>
</feature>
<comment type="caution">
    <text evidence="8">The sequence shown here is derived from an EMBL/GenBank/DDBJ whole genome shotgun (WGS) entry which is preliminary data.</text>
</comment>
<feature type="transmembrane region" description="Helical" evidence="6">
    <location>
        <begin position="432"/>
        <end position="449"/>
    </location>
</feature>
<evidence type="ECO:0000256" key="4">
    <source>
        <dbReference type="ARBA" id="ARBA00022989"/>
    </source>
</evidence>
<name>A0A7W7S599_9ACTN</name>
<evidence type="ECO:0000256" key="6">
    <source>
        <dbReference type="SAM" id="Phobius"/>
    </source>
</evidence>
<dbReference type="Proteomes" id="UP000534286">
    <property type="component" value="Unassembled WGS sequence"/>
</dbReference>
<proteinExistence type="predicted"/>
<evidence type="ECO:0000313" key="9">
    <source>
        <dbReference type="Proteomes" id="UP000534286"/>
    </source>
</evidence>
<evidence type="ECO:0000259" key="7">
    <source>
        <dbReference type="Pfam" id="PF02687"/>
    </source>
</evidence>
<sequence length="860" mass="89013">MNAWVLVRVHRGAAAVLGLLVFSACLLVAAVPKATQSSYDEALRDVIATSSASRSDLIMTSARQAGPDGPVTRESLLAMEQSLRAGLPADLLPVVTPLGSGTSHYGLSKPNNSIMSVDGEARIHQALDLSWLSDADGRVRYVAGRPPGPPSRLDGGPLLEVALARRAAEEMRLAVGATILLTGEKLAARVSGLFEPADAGDRYWQHNAAVRQVMKIRPPRSDVDIWHATGLVSTESLPVLGPLYQNMSYRWVIGVDRSAVTALGAPALIEAVRAFRGAVPVAVTGSSRAALETAFDDLLTGYLARLRVAESLLLLVLGGLLAVAVGVIALAVRLLAERMHRSLALMRARGASLAGVAVTATAVTSTVAVPSALAGYALSYAVPGPLTAIVHLGPLSVVAAAALLAAGHAAAHRWPSLERRDDVTAARPSPRRITVEAVIVVVALAGVYLLRSRGLTTQVGERGPDPLLLLAPAGLTLAVALVVLRCYPFPLRLAVRLAARLRPAVPFLGLTLAARARPASALHALILLPALAVAVFGAVMSGGLAATQEAAAWQRVGAPARLDSDLLIGPEVVDRVRKVPGVRKVVPATRTSAAVGADRLTVTVLAVDVHAYRAILRDSPFALPDAPVLVSPELRGRGVIELPGTPPRELTPGGVVTGLARAYGTGPLILVPPGDSLPNTVLVEGDNLDGRRLLAAAGVPGALVTTLGDVRAEIARAPLTETIRRTFTVVTIAMAGYALAAVMIALVIGAADRNGALSRLRTLGLSEAQARRLTVLEISPIILLTAAAGLLLGLGLPAVLGPGVDLRAYTGDLAVDDYPTDLTMPILLAGGLAATAVLGAFLHAALGRRRSLGSAIRVGD</sequence>
<feature type="transmembrane region" description="Helical" evidence="6">
    <location>
        <begin position="312"/>
        <end position="332"/>
    </location>
</feature>